<organism evidence="2 3">
    <name type="scientific">Phytophthora cactorum</name>
    <dbReference type="NCBI Taxonomy" id="29920"/>
    <lineage>
        <taxon>Eukaryota</taxon>
        <taxon>Sar</taxon>
        <taxon>Stramenopiles</taxon>
        <taxon>Oomycota</taxon>
        <taxon>Peronosporomycetes</taxon>
        <taxon>Peronosporales</taxon>
        <taxon>Peronosporaceae</taxon>
        <taxon>Phytophthora</taxon>
    </lineage>
</organism>
<evidence type="ECO:0000313" key="3">
    <source>
        <dbReference type="Proteomes" id="UP000697107"/>
    </source>
</evidence>
<feature type="region of interest" description="Disordered" evidence="1">
    <location>
        <begin position="1"/>
        <end position="24"/>
    </location>
</feature>
<name>A0A8T1G956_9STRA</name>
<feature type="compositionally biased region" description="Basic and acidic residues" evidence="1">
    <location>
        <begin position="1"/>
        <end position="16"/>
    </location>
</feature>
<accession>A0A8T1G956</accession>
<evidence type="ECO:0000313" key="2">
    <source>
        <dbReference type="EMBL" id="KAG2989222.1"/>
    </source>
</evidence>
<reference evidence="2" key="1">
    <citation type="submission" date="2018-10" db="EMBL/GenBank/DDBJ databases">
        <title>Effector identification in a new, highly contiguous assembly of the strawberry crown rot pathogen Phytophthora cactorum.</title>
        <authorList>
            <person name="Armitage A.D."/>
            <person name="Nellist C.F."/>
            <person name="Bates H."/>
            <person name="Vickerstaff R.J."/>
            <person name="Harrison R.J."/>
        </authorList>
    </citation>
    <scope>NUCLEOTIDE SEQUENCE</scope>
    <source>
        <strain evidence="2">P415</strain>
    </source>
</reference>
<protein>
    <submittedName>
        <fullName evidence="2">Uncharacterized protein</fullName>
    </submittedName>
</protein>
<proteinExistence type="predicted"/>
<dbReference type="AlphaFoldDB" id="A0A8T1G956"/>
<dbReference type="EMBL" id="RCML01000138">
    <property type="protein sequence ID" value="KAG2989222.1"/>
    <property type="molecule type" value="Genomic_DNA"/>
</dbReference>
<gene>
    <name evidence="2" type="ORF">PC118_g6276</name>
</gene>
<dbReference type="VEuPathDB" id="FungiDB:PC110_g6477"/>
<sequence>MLSVDQEQKRITEQEGRAPPPNQKAVVKTYVSRDVGDGNIKCFYCATEITSRSLDRWAWHLRGCVKTPDDVKAQIQNS</sequence>
<comment type="caution">
    <text evidence="2">The sequence shown here is derived from an EMBL/GenBank/DDBJ whole genome shotgun (WGS) entry which is preliminary data.</text>
</comment>
<dbReference type="Proteomes" id="UP000697107">
    <property type="component" value="Unassembled WGS sequence"/>
</dbReference>
<evidence type="ECO:0000256" key="1">
    <source>
        <dbReference type="SAM" id="MobiDB-lite"/>
    </source>
</evidence>